<dbReference type="PANTHER" id="PTHR47816">
    <property type="entry name" value="RIBOSOMAL RNA SMALL SUBUNIT METHYLTRANSFERASE C"/>
    <property type="match status" value="1"/>
</dbReference>
<dbReference type="GO" id="GO:0008757">
    <property type="term" value="F:S-adenosylmethionine-dependent methyltransferase activity"/>
    <property type="evidence" value="ECO:0007669"/>
    <property type="project" value="InterPro"/>
</dbReference>
<dbReference type="Pfam" id="PF05175">
    <property type="entry name" value="MTS"/>
    <property type="match status" value="1"/>
</dbReference>
<reference evidence="4" key="1">
    <citation type="submission" date="2020-11" db="EMBL/GenBank/DDBJ databases">
        <title>Sequencing the genomes of 1000 actinobacteria strains.</title>
        <authorList>
            <person name="Klenk H.-P."/>
        </authorList>
    </citation>
    <scope>NUCLEOTIDE SEQUENCE</scope>
    <source>
        <strain evidence="4">DSM 26152</strain>
    </source>
</reference>
<evidence type="ECO:0000256" key="2">
    <source>
        <dbReference type="ARBA" id="ARBA00022679"/>
    </source>
</evidence>
<evidence type="ECO:0000313" key="5">
    <source>
        <dbReference type="Proteomes" id="UP000625033"/>
    </source>
</evidence>
<dbReference type="InterPro" id="IPR007848">
    <property type="entry name" value="Small_mtfrase_dom"/>
</dbReference>
<dbReference type="GO" id="GO:0032259">
    <property type="term" value="P:methylation"/>
    <property type="evidence" value="ECO:0007669"/>
    <property type="project" value="UniProtKB-KW"/>
</dbReference>
<evidence type="ECO:0000259" key="3">
    <source>
        <dbReference type="Pfam" id="PF05175"/>
    </source>
</evidence>
<organism evidence="4 5">
    <name type="scientific">Zhihengliuella flava</name>
    <dbReference type="NCBI Taxonomy" id="1285193"/>
    <lineage>
        <taxon>Bacteria</taxon>
        <taxon>Bacillati</taxon>
        <taxon>Actinomycetota</taxon>
        <taxon>Actinomycetes</taxon>
        <taxon>Micrococcales</taxon>
        <taxon>Micrococcaceae</taxon>
        <taxon>Zhihengliuella</taxon>
    </lineage>
</organism>
<evidence type="ECO:0000256" key="1">
    <source>
        <dbReference type="ARBA" id="ARBA00022603"/>
    </source>
</evidence>
<keyword evidence="2" id="KW-0808">Transferase</keyword>
<protein>
    <submittedName>
        <fullName evidence="4">16S rRNA G1207 methylase RsmC</fullName>
    </submittedName>
</protein>
<comment type="caution">
    <text evidence="4">The sequence shown here is derived from an EMBL/GenBank/DDBJ whole genome shotgun (WGS) entry which is preliminary data.</text>
</comment>
<keyword evidence="5" id="KW-1185">Reference proteome</keyword>
<dbReference type="SUPFAM" id="SSF53335">
    <property type="entry name" value="S-adenosyl-L-methionine-dependent methyltransferases"/>
    <property type="match status" value="1"/>
</dbReference>
<dbReference type="CDD" id="cd02440">
    <property type="entry name" value="AdoMet_MTases"/>
    <property type="match status" value="1"/>
</dbReference>
<accession>A0A931DBD8</accession>
<proteinExistence type="predicted"/>
<keyword evidence="1 4" id="KW-0489">Methyltransferase</keyword>
<dbReference type="InterPro" id="IPR046977">
    <property type="entry name" value="RsmC/RlmG"/>
</dbReference>
<gene>
    <name evidence="4" type="ORF">IW252_000535</name>
</gene>
<name>A0A931DBD8_9MICC</name>
<dbReference type="Gene3D" id="3.40.50.150">
    <property type="entry name" value="Vaccinia Virus protein VP39"/>
    <property type="match status" value="1"/>
</dbReference>
<evidence type="ECO:0000313" key="4">
    <source>
        <dbReference type="EMBL" id="MBG6083768.1"/>
    </source>
</evidence>
<dbReference type="AlphaFoldDB" id="A0A931DBD8"/>
<dbReference type="InterPro" id="IPR029063">
    <property type="entry name" value="SAM-dependent_MTases_sf"/>
</dbReference>
<dbReference type="PANTHER" id="PTHR47816:SF4">
    <property type="entry name" value="RIBOSOMAL RNA SMALL SUBUNIT METHYLTRANSFERASE C"/>
    <property type="match status" value="1"/>
</dbReference>
<feature type="domain" description="Methyltransferase small" evidence="3">
    <location>
        <begin position="30"/>
        <end position="181"/>
    </location>
</feature>
<dbReference type="Proteomes" id="UP000625033">
    <property type="component" value="Unassembled WGS sequence"/>
</dbReference>
<dbReference type="EMBL" id="JADOTZ010000001">
    <property type="protein sequence ID" value="MBG6083768.1"/>
    <property type="molecule type" value="Genomic_DNA"/>
</dbReference>
<dbReference type="RefSeq" id="WP_196835165.1">
    <property type="nucleotide sequence ID" value="NZ_JADOTZ010000001.1"/>
</dbReference>
<sequence length="203" mass="22096">MSSEHYFSAQPATDQQRRTLTVTLRGQDRRVETANGIFSPGGLDKGTAVLLDAVPEPSQVGRLLDVGCGWGPLTLSLAWASPDAMVYGVDVNERSLQLTRDNAERHGLTNVHAGQPESIDPTLTFDTIWSNPPIRIGKDALHALLLTWLPRLTVGGEAWLVVQKNLGADSLLPWLARELGAGYSCTRDSSAKGFRVLRIVREA</sequence>